<evidence type="ECO:0000313" key="2">
    <source>
        <dbReference type="Proteomes" id="UP001163166"/>
    </source>
</evidence>
<protein>
    <submittedName>
        <fullName evidence="1">Uncharacterized protein</fullName>
    </submittedName>
</protein>
<dbReference type="Proteomes" id="UP001163166">
    <property type="component" value="Chromosome"/>
</dbReference>
<dbReference type="RefSeq" id="WP_263990991.1">
    <property type="nucleotide sequence ID" value="NZ_CP076676.1"/>
</dbReference>
<evidence type="ECO:0000313" key="1">
    <source>
        <dbReference type="EMBL" id="UYO41050.1"/>
    </source>
</evidence>
<gene>
    <name evidence="1" type="ORF">KQX62_07030</name>
</gene>
<proteinExistence type="predicted"/>
<dbReference type="AlphaFoldDB" id="A0AAX3E2K5"/>
<accession>A0AAX3E2K5</accession>
<sequence>MNANISIIADLTAPQFGTPLALITAVSASRGVISSGHALSRSGLCCSCRMNLG</sequence>
<organism evidence="1 2">
    <name type="scientific">Rhodopseudomonas palustris</name>
    <dbReference type="NCBI Taxonomy" id="1076"/>
    <lineage>
        <taxon>Bacteria</taxon>
        <taxon>Pseudomonadati</taxon>
        <taxon>Pseudomonadota</taxon>
        <taxon>Alphaproteobacteria</taxon>
        <taxon>Hyphomicrobiales</taxon>
        <taxon>Nitrobacteraceae</taxon>
        <taxon>Rhodopseudomonas</taxon>
    </lineage>
</organism>
<reference evidence="1" key="1">
    <citation type="journal article" date="2022" name="Biol. Control">
        <title>In silico genomic analysis of Rhodopseudomonas palustris strains revealed potential biocontrol agents and crop yield enhancers.</title>
        <authorList>
            <person name="Surachat K."/>
            <person name="Kantachote D."/>
            <person name="Deachamag P."/>
            <person name="Wonglapsuwan M."/>
        </authorList>
    </citation>
    <scope>NUCLEOTIDE SEQUENCE</scope>
    <source>
        <strain evidence="1">TLS06</strain>
    </source>
</reference>
<dbReference type="EMBL" id="CP076676">
    <property type="protein sequence ID" value="UYO41050.1"/>
    <property type="molecule type" value="Genomic_DNA"/>
</dbReference>
<name>A0AAX3E2K5_RHOPL</name>